<keyword evidence="2" id="KW-1185">Reference proteome</keyword>
<protein>
    <submittedName>
        <fullName evidence="1">Uncharacterized protein</fullName>
    </submittedName>
</protein>
<sequence length="171" mass="19182">WYGALVAVASSCQEPAWAKACLKAWFVTSLGNRKAVGNRQSTEAFQFRGHETQCFFSLFQRRGRCEALRQPLSQLLPLQLFGHGSKRKHLRRLVAKAHCQASELIFLDNEFQHCQDAADFGSTAVFCPHGLTATCWSDSVEGFPCPGVIIGDQCELQRKMATKKHMFFPSN</sequence>
<name>A0ABP0T0W8_9DINO</name>
<proteinExistence type="predicted"/>
<comment type="caution">
    <text evidence="1">The sequence shown here is derived from an EMBL/GenBank/DDBJ whole genome shotgun (WGS) entry which is preliminary data.</text>
</comment>
<feature type="non-terminal residue" evidence="1">
    <location>
        <position position="1"/>
    </location>
</feature>
<dbReference type="Gene3D" id="3.40.50.1000">
    <property type="entry name" value="HAD superfamily/HAD-like"/>
    <property type="match status" value="1"/>
</dbReference>
<dbReference type="InterPro" id="IPR010036">
    <property type="entry name" value="MDP_1_eu_arc"/>
</dbReference>
<organism evidence="1 2">
    <name type="scientific">Durusdinium trenchii</name>
    <dbReference type="NCBI Taxonomy" id="1381693"/>
    <lineage>
        <taxon>Eukaryota</taxon>
        <taxon>Sar</taxon>
        <taxon>Alveolata</taxon>
        <taxon>Dinophyceae</taxon>
        <taxon>Suessiales</taxon>
        <taxon>Symbiodiniaceae</taxon>
        <taxon>Durusdinium</taxon>
    </lineage>
</organism>
<evidence type="ECO:0000313" key="1">
    <source>
        <dbReference type="EMBL" id="CAK9118009.1"/>
    </source>
</evidence>
<dbReference type="Pfam" id="PF12689">
    <property type="entry name" value="Acid_PPase"/>
    <property type="match status" value="1"/>
</dbReference>
<evidence type="ECO:0000313" key="2">
    <source>
        <dbReference type="Proteomes" id="UP001642484"/>
    </source>
</evidence>
<dbReference type="EMBL" id="CAXAMN010028886">
    <property type="protein sequence ID" value="CAK9118009.1"/>
    <property type="molecule type" value="Genomic_DNA"/>
</dbReference>
<accession>A0ABP0T0W8</accession>
<reference evidence="1 2" key="1">
    <citation type="submission" date="2024-02" db="EMBL/GenBank/DDBJ databases">
        <authorList>
            <person name="Chen Y."/>
            <person name="Shah S."/>
            <person name="Dougan E. K."/>
            <person name="Thang M."/>
            <person name="Chan C."/>
        </authorList>
    </citation>
    <scope>NUCLEOTIDE SEQUENCE [LARGE SCALE GENOMIC DNA]</scope>
</reference>
<dbReference type="Proteomes" id="UP001642484">
    <property type="component" value="Unassembled WGS sequence"/>
</dbReference>
<dbReference type="InterPro" id="IPR023214">
    <property type="entry name" value="HAD_sf"/>
</dbReference>
<gene>
    <name evidence="1" type="ORF">CCMP2556_LOCUS55205</name>
</gene>